<accession>W9IWK4</accession>
<organism evidence="2 3">
    <name type="scientific">Fusarium oxysporum NRRL 32931</name>
    <dbReference type="NCBI Taxonomy" id="660029"/>
    <lineage>
        <taxon>Eukaryota</taxon>
        <taxon>Fungi</taxon>
        <taxon>Dikarya</taxon>
        <taxon>Ascomycota</taxon>
        <taxon>Pezizomycotina</taxon>
        <taxon>Sordariomycetes</taxon>
        <taxon>Hypocreomycetidae</taxon>
        <taxon>Hypocreales</taxon>
        <taxon>Nectriaceae</taxon>
        <taxon>Fusarium</taxon>
        <taxon>Fusarium oxysporum species complex</taxon>
    </lineage>
</organism>
<name>W9IWK4_FUSOX</name>
<reference evidence="2 3" key="1">
    <citation type="submission" date="2011-06" db="EMBL/GenBank/DDBJ databases">
        <title>The Genome Sequence of Fusarium oxysporum FOSC 3-a.</title>
        <authorList>
            <consortium name="The Broad Institute Genome Sequencing Platform"/>
            <person name="Ma L.-J."/>
            <person name="Gale L.R."/>
            <person name="Schwartz D.C."/>
            <person name="Zhou S."/>
            <person name="Corby-Kistler H."/>
            <person name="Young S.K."/>
            <person name="Zeng Q."/>
            <person name="Gargeya S."/>
            <person name="Fitzgerald M."/>
            <person name="Haas B."/>
            <person name="Abouelleil A."/>
            <person name="Alvarado L."/>
            <person name="Arachchi H.M."/>
            <person name="Berlin A."/>
            <person name="Brown A."/>
            <person name="Chapman S.B."/>
            <person name="Chen Z."/>
            <person name="Dunbar C."/>
            <person name="Freedman E."/>
            <person name="Gearin G."/>
            <person name="Gellesch M."/>
            <person name="Goldberg J."/>
            <person name="Griggs A."/>
            <person name="Gujja S."/>
            <person name="Heiman D."/>
            <person name="Howarth C."/>
            <person name="Larson L."/>
            <person name="Lui A."/>
            <person name="MacDonald P.J.P."/>
            <person name="Mehta T."/>
            <person name="Montmayeur A."/>
            <person name="Murphy C."/>
            <person name="Neiman D."/>
            <person name="Pearson M."/>
            <person name="Priest M."/>
            <person name="Roberts A."/>
            <person name="Saif S."/>
            <person name="Shea T."/>
            <person name="Shenoy N."/>
            <person name="Sisk P."/>
            <person name="Stolte C."/>
            <person name="Sykes S."/>
            <person name="Wortman J."/>
            <person name="Nusbaum C."/>
            <person name="Birren B."/>
        </authorList>
    </citation>
    <scope>NUCLEOTIDE SEQUENCE [LARGE SCALE GENOMIC DNA]</scope>
    <source>
        <strain evidence="3">FOSC 3-a</strain>
    </source>
</reference>
<dbReference type="EMBL" id="JH717840">
    <property type="protein sequence ID" value="EWY99087.1"/>
    <property type="molecule type" value="Genomic_DNA"/>
</dbReference>
<proteinExistence type="predicted"/>
<gene>
    <name evidence="2" type="ORF">FOYG_03259</name>
</gene>
<protein>
    <submittedName>
        <fullName evidence="2">Uncharacterized protein</fullName>
    </submittedName>
</protein>
<dbReference type="HOGENOM" id="CLU_3106366_0_0_1"/>
<dbReference type="Proteomes" id="UP000030753">
    <property type="component" value="Unassembled WGS sequence"/>
</dbReference>
<evidence type="ECO:0000313" key="3">
    <source>
        <dbReference type="Proteomes" id="UP000030753"/>
    </source>
</evidence>
<evidence type="ECO:0000313" key="2">
    <source>
        <dbReference type="EMBL" id="EWY99087.1"/>
    </source>
</evidence>
<feature type="region of interest" description="Disordered" evidence="1">
    <location>
        <begin position="1"/>
        <end position="20"/>
    </location>
</feature>
<sequence length="51" mass="5639">MSEEVRTWNGDLGQHRSDKLKDREAEGLMIGLKGIKSLVNMQRVRGGGVGE</sequence>
<dbReference type="AlphaFoldDB" id="W9IWK4"/>
<evidence type="ECO:0000256" key="1">
    <source>
        <dbReference type="SAM" id="MobiDB-lite"/>
    </source>
</evidence>